<evidence type="ECO:0000256" key="1">
    <source>
        <dbReference type="ARBA" id="ARBA00004127"/>
    </source>
</evidence>
<keyword evidence="3" id="KW-1133">Transmembrane helix</keyword>
<dbReference type="EMBL" id="CP012600">
    <property type="protein sequence ID" value="ALC84212.1"/>
    <property type="molecule type" value="Genomic_DNA"/>
</dbReference>
<dbReference type="PATRIC" id="fig|1441095.3.peg.2489"/>
<dbReference type="PANTHER" id="PTHR22911:SF76">
    <property type="entry name" value="EAMA DOMAIN-CONTAINING PROTEIN"/>
    <property type="match status" value="1"/>
</dbReference>
<dbReference type="PANTHER" id="PTHR22911">
    <property type="entry name" value="ACYL-MALONYL CONDENSING ENZYME-RELATED"/>
    <property type="match status" value="1"/>
</dbReference>
<keyword evidence="3" id="KW-0812">Transmembrane</keyword>
<reference evidence="6" key="1">
    <citation type="submission" date="2015-08" db="EMBL/GenBank/DDBJ databases">
        <title>Genome sequencing project for genomic taxonomy and phylogenomics of Bacillus-like bacteria.</title>
        <authorList>
            <person name="Liu B."/>
            <person name="Wang J."/>
            <person name="Zhu Y."/>
            <person name="Liu G."/>
            <person name="Chen Q."/>
            <person name="Chen Z."/>
            <person name="Lan J."/>
            <person name="Che J."/>
            <person name="Ge C."/>
            <person name="Shi H."/>
            <person name="Pan Z."/>
            <person name="Liu X."/>
        </authorList>
    </citation>
    <scope>NUCLEOTIDE SEQUENCE [LARGE SCALE GENOMIC DNA]</scope>
    <source>
        <strain evidence="6">FJAT-4402</strain>
    </source>
</reference>
<evidence type="ECO:0000256" key="2">
    <source>
        <dbReference type="ARBA" id="ARBA00007362"/>
    </source>
</evidence>
<protein>
    <recommendedName>
        <fullName evidence="4">EamA domain-containing protein</fullName>
    </recommendedName>
</protein>
<feature type="transmembrane region" description="Helical" evidence="3">
    <location>
        <begin position="146"/>
        <end position="168"/>
    </location>
</feature>
<sequence length="305" mass="34282">MLESKMLPYLALFIGVLTVSASAIFVKLVSAPAEITAFYRLLISTAIVFPWFWRKRKALYQFAKSDWIYSMLAGVFLAFHFILWFESLEYTSVASSVVLVTLQPLFAFVGTYFFFKEKVTFGGLASAGFAIVGSAIISWGDFKVSGLALWGDILALIACAMVTAYLLCGQHLRKKQSLAVYTFVVYGVSTATLFIYCLFSGESFVSYPSEDWIYFVLLAIFPTLLGHSLFNWSIKWISTNMVSVSILFEPVGASIFAYYVLREMVTASQIVGGSMILAGILFFIFEKRMLRLYKSFSLKKKMAKH</sequence>
<evidence type="ECO:0000313" key="5">
    <source>
        <dbReference type="EMBL" id="ALC84212.1"/>
    </source>
</evidence>
<organism evidence="5 6">
    <name type="scientific">Bacillus gobiensis</name>
    <dbReference type="NCBI Taxonomy" id="1441095"/>
    <lineage>
        <taxon>Bacteria</taxon>
        <taxon>Bacillati</taxon>
        <taxon>Bacillota</taxon>
        <taxon>Bacilli</taxon>
        <taxon>Bacillales</taxon>
        <taxon>Bacillaceae</taxon>
        <taxon>Bacillus</taxon>
    </lineage>
</organism>
<keyword evidence="6" id="KW-1185">Reference proteome</keyword>
<dbReference type="GO" id="GO:0016020">
    <property type="term" value="C:membrane"/>
    <property type="evidence" value="ECO:0007669"/>
    <property type="project" value="InterPro"/>
</dbReference>
<comment type="subcellular location">
    <subcellularLocation>
        <location evidence="1">Endomembrane system</location>
        <topology evidence="1">Multi-pass membrane protein</topology>
    </subcellularLocation>
</comment>
<dbReference type="InterPro" id="IPR037185">
    <property type="entry name" value="EmrE-like"/>
</dbReference>
<dbReference type="OrthoDB" id="9790852at2"/>
<dbReference type="Pfam" id="PF00892">
    <property type="entry name" value="EamA"/>
    <property type="match status" value="2"/>
</dbReference>
<dbReference type="Proteomes" id="UP000067625">
    <property type="component" value="Chromosome"/>
</dbReference>
<evidence type="ECO:0000259" key="4">
    <source>
        <dbReference type="Pfam" id="PF00892"/>
    </source>
</evidence>
<feature type="transmembrane region" description="Helical" evidence="3">
    <location>
        <begin position="242"/>
        <end position="261"/>
    </location>
</feature>
<feature type="transmembrane region" description="Helical" evidence="3">
    <location>
        <begin position="121"/>
        <end position="140"/>
    </location>
</feature>
<feature type="domain" description="EamA" evidence="4">
    <location>
        <begin position="8"/>
        <end position="138"/>
    </location>
</feature>
<proteinExistence type="inferred from homology"/>
<comment type="similarity">
    <text evidence="2">Belongs to the EamA transporter family.</text>
</comment>
<dbReference type="SUPFAM" id="SSF103481">
    <property type="entry name" value="Multidrug resistance efflux transporter EmrE"/>
    <property type="match status" value="2"/>
</dbReference>
<gene>
    <name evidence="5" type="ORF">AM592_11440</name>
</gene>
<dbReference type="RefSeq" id="WP_053606085.1">
    <property type="nucleotide sequence ID" value="NZ_CP012600.1"/>
</dbReference>
<accession>A0A0M3RB35</accession>
<reference evidence="5 6" key="2">
    <citation type="journal article" date="2016" name="Int. J. Syst. Evol. Microbiol.">
        <title>Bacillus gobiensis sp. nov., isolated from a soil sample.</title>
        <authorList>
            <person name="Liu B."/>
            <person name="Liu G.H."/>
            <person name="Cetin S."/>
            <person name="Schumann P."/>
            <person name="Pan Z.Z."/>
            <person name="Chen Q.Q."/>
        </authorList>
    </citation>
    <scope>NUCLEOTIDE SEQUENCE [LARGE SCALE GENOMIC DNA]</scope>
    <source>
        <strain evidence="5 6">FJAT-4402</strain>
    </source>
</reference>
<feature type="transmembrane region" description="Helical" evidence="3">
    <location>
        <begin position="66"/>
        <end position="85"/>
    </location>
</feature>
<feature type="transmembrane region" description="Helical" evidence="3">
    <location>
        <begin position="180"/>
        <end position="201"/>
    </location>
</feature>
<feature type="transmembrane region" description="Helical" evidence="3">
    <location>
        <begin position="91"/>
        <end position="114"/>
    </location>
</feature>
<feature type="transmembrane region" description="Helical" evidence="3">
    <location>
        <begin position="37"/>
        <end position="54"/>
    </location>
</feature>
<feature type="transmembrane region" description="Helical" evidence="3">
    <location>
        <begin position="213"/>
        <end position="230"/>
    </location>
</feature>
<evidence type="ECO:0000256" key="3">
    <source>
        <dbReference type="SAM" id="Phobius"/>
    </source>
</evidence>
<feature type="domain" description="EamA" evidence="4">
    <location>
        <begin position="149"/>
        <end position="284"/>
    </location>
</feature>
<keyword evidence="3" id="KW-0472">Membrane</keyword>
<evidence type="ECO:0000313" key="6">
    <source>
        <dbReference type="Proteomes" id="UP000067625"/>
    </source>
</evidence>
<dbReference type="AlphaFoldDB" id="A0A0M3RB35"/>
<dbReference type="InterPro" id="IPR000620">
    <property type="entry name" value="EamA_dom"/>
</dbReference>
<feature type="transmembrane region" description="Helical" evidence="3">
    <location>
        <begin position="267"/>
        <end position="285"/>
    </location>
</feature>
<name>A0A0M3RB35_9BACI</name>
<dbReference type="STRING" id="1441095.AM592_11440"/>